<dbReference type="PANTHER" id="PTHR10204">
    <property type="entry name" value="NAD P H OXIDOREDUCTASE-RELATED"/>
    <property type="match status" value="1"/>
</dbReference>
<evidence type="ECO:0000256" key="2">
    <source>
        <dbReference type="ARBA" id="ARBA00023002"/>
    </source>
</evidence>
<name>W9HB97_9PROT</name>
<comment type="similarity">
    <text evidence="1">Belongs to the NAD(P)H dehydrogenase (quinone) family.</text>
</comment>
<sequence length="196" mass="22455">MRIHVIFAHPVDTSFNAAIHRTVVAALERAGHEVRDFDLHARGFDPTLGAREREDYHTTGVNEAPVREYVDALRWADALVFVFPTWWYGVPAILKGYLDRVWLPGVAFHLPEDGGRIQPGLTNIRKLAIITTHGSPWWFMKFWMRDPGKAVFTRGLRPLMARGCRVVHLAHASMDKSTPESRRRFLAKVDKTLSRF</sequence>
<dbReference type="Gene3D" id="3.40.50.360">
    <property type="match status" value="1"/>
</dbReference>
<dbReference type="SUPFAM" id="SSF52218">
    <property type="entry name" value="Flavoproteins"/>
    <property type="match status" value="1"/>
</dbReference>
<dbReference type="Proteomes" id="UP000019486">
    <property type="component" value="Unassembled WGS sequence"/>
</dbReference>
<keyword evidence="2" id="KW-0560">Oxidoreductase</keyword>
<proteinExistence type="inferred from homology"/>
<evidence type="ECO:0000313" key="4">
    <source>
        <dbReference type="EMBL" id="EWY41113.1"/>
    </source>
</evidence>
<dbReference type="EMBL" id="AVFL01000005">
    <property type="protein sequence ID" value="EWY41113.1"/>
    <property type="molecule type" value="Genomic_DNA"/>
</dbReference>
<dbReference type="PANTHER" id="PTHR10204:SF34">
    <property type="entry name" value="NAD(P)H DEHYDROGENASE [QUINONE] 1 ISOFORM 1"/>
    <property type="match status" value="1"/>
</dbReference>
<dbReference type="AlphaFoldDB" id="W9HB97"/>
<dbReference type="Pfam" id="PF02525">
    <property type="entry name" value="Flavodoxin_2"/>
    <property type="match status" value="1"/>
</dbReference>
<dbReference type="STRING" id="1385369.N825_31100"/>
<dbReference type="GO" id="GO:0005829">
    <property type="term" value="C:cytosol"/>
    <property type="evidence" value="ECO:0007669"/>
    <property type="project" value="TreeGrafter"/>
</dbReference>
<dbReference type="PATRIC" id="fig|1385369.3.peg.1859"/>
<keyword evidence="5" id="KW-1185">Reference proteome</keyword>
<reference evidence="4 5" key="1">
    <citation type="submission" date="2013-08" db="EMBL/GenBank/DDBJ databases">
        <title>The genome sequence of Skermanella stibiiresistens.</title>
        <authorList>
            <person name="Zhu W."/>
            <person name="Wang G."/>
        </authorList>
    </citation>
    <scope>NUCLEOTIDE SEQUENCE [LARGE SCALE GENOMIC DNA]</scope>
    <source>
        <strain evidence="4 5">SB22</strain>
    </source>
</reference>
<dbReference type="InterPro" id="IPR003680">
    <property type="entry name" value="Flavodoxin_fold"/>
</dbReference>
<gene>
    <name evidence="4" type="ORF">N825_31100</name>
</gene>
<feature type="domain" description="Flavodoxin-like fold" evidence="3">
    <location>
        <begin position="1"/>
        <end position="137"/>
    </location>
</feature>
<organism evidence="4 5">
    <name type="scientific">Skermanella stibiiresistens SB22</name>
    <dbReference type="NCBI Taxonomy" id="1385369"/>
    <lineage>
        <taxon>Bacteria</taxon>
        <taxon>Pseudomonadati</taxon>
        <taxon>Pseudomonadota</taxon>
        <taxon>Alphaproteobacteria</taxon>
        <taxon>Rhodospirillales</taxon>
        <taxon>Azospirillaceae</taxon>
        <taxon>Skermanella</taxon>
    </lineage>
</organism>
<evidence type="ECO:0000313" key="5">
    <source>
        <dbReference type="Proteomes" id="UP000019486"/>
    </source>
</evidence>
<accession>W9HB97</accession>
<dbReference type="InterPro" id="IPR029039">
    <property type="entry name" value="Flavoprotein-like_sf"/>
</dbReference>
<evidence type="ECO:0000256" key="1">
    <source>
        <dbReference type="ARBA" id="ARBA00006252"/>
    </source>
</evidence>
<comment type="caution">
    <text evidence="4">The sequence shown here is derived from an EMBL/GenBank/DDBJ whole genome shotgun (WGS) entry which is preliminary data.</text>
</comment>
<dbReference type="RefSeq" id="WP_037449948.1">
    <property type="nucleotide sequence ID" value="NZ_AVFL01000005.1"/>
</dbReference>
<dbReference type="InterPro" id="IPR051545">
    <property type="entry name" value="NAD(P)H_dehydrogenase_qn"/>
</dbReference>
<dbReference type="OrthoDB" id="9798454at2"/>
<evidence type="ECO:0000259" key="3">
    <source>
        <dbReference type="Pfam" id="PF02525"/>
    </source>
</evidence>
<protein>
    <submittedName>
        <fullName evidence="4">NAD(P)H dehydrogenase</fullName>
    </submittedName>
</protein>
<dbReference type="GO" id="GO:0003955">
    <property type="term" value="F:NAD(P)H dehydrogenase (quinone) activity"/>
    <property type="evidence" value="ECO:0007669"/>
    <property type="project" value="TreeGrafter"/>
</dbReference>